<dbReference type="EMBL" id="JOJR01001041">
    <property type="protein sequence ID" value="RCN32725.1"/>
    <property type="molecule type" value="Genomic_DNA"/>
</dbReference>
<evidence type="ECO:0000313" key="2">
    <source>
        <dbReference type="Proteomes" id="UP000252519"/>
    </source>
</evidence>
<dbReference type="AlphaFoldDB" id="A0A368FPJ4"/>
<sequence length="128" mass="14190">MSSIMENDCKWPVLPVVDVNLDNAVTRFRNIRCNAVMNPFAFLDEFGVLEVSRPVVGGDLFVETGITCTYQPLLNNSVGHVVLGKAVEIEFHRPTPIRHDQFVVQCLTAAPSQEVIYKKAFVNVAIAS</sequence>
<dbReference type="OrthoDB" id="413313at2759"/>
<proteinExistence type="predicted"/>
<name>A0A368FPJ4_ANCCA</name>
<reference evidence="1 2" key="1">
    <citation type="submission" date="2014-10" db="EMBL/GenBank/DDBJ databases">
        <title>Draft genome of the hookworm Ancylostoma caninum.</title>
        <authorList>
            <person name="Mitreva M."/>
        </authorList>
    </citation>
    <scope>NUCLEOTIDE SEQUENCE [LARGE SCALE GENOMIC DNA]</scope>
    <source>
        <strain evidence="1 2">Baltimore</strain>
    </source>
</reference>
<protein>
    <recommendedName>
        <fullName evidence="3">ZP domain-containing protein</fullName>
    </recommendedName>
</protein>
<dbReference type="Proteomes" id="UP000252519">
    <property type="component" value="Unassembled WGS sequence"/>
</dbReference>
<organism evidence="1 2">
    <name type="scientific">Ancylostoma caninum</name>
    <name type="common">Dog hookworm</name>
    <dbReference type="NCBI Taxonomy" id="29170"/>
    <lineage>
        <taxon>Eukaryota</taxon>
        <taxon>Metazoa</taxon>
        <taxon>Ecdysozoa</taxon>
        <taxon>Nematoda</taxon>
        <taxon>Chromadorea</taxon>
        <taxon>Rhabditida</taxon>
        <taxon>Rhabditina</taxon>
        <taxon>Rhabditomorpha</taxon>
        <taxon>Strongyloidea</taxon>
        <taxon>Ancylostomatidae</taxon>
        <taxon>Ancylostomatinae</taxon>
        <taxon>Ancylostoma</taxon>
    </lineage>
</organism>
<accession>A0A368FPJ4</accession>
<evidence type="ECO:0008006" key="3">
    <source>
        <dbReference type="Google" id="ProtNLM"/>
    </source>
</evidence>
<comment type="caution">
    <text evidence="1">The sequence shown here is derived from an EMBL/GenBank/DDBJ whole genome shotgun (WGS) entry which is preliminary data.</text>
</comment>
<gene>
    <name evidence="1" type="ORF">ANCCAN_21465</name>
</gene>
<evidence type="ECO:0000313" key="1">
    <source>
        <dbReference type="EMBL" id="RCN32725.1"/>
    </source>
</evidence>
<feature type="non-terminal residue" evidence="1">
    <location>
        <position position="128"/>
    </location>
</feature>
<keyword evidence="2" id="KW-1185">Reference proteome</keyword>